<dbReference type="Proteomes" id="UP000823388">
    <property type="component" value="Chromosome 3K"/>
</dbReference>
<reference evidence="2 3" key="1">
    <citation type="submission" date="2020-05" db="EMBL/GenBank/DDBJ databases">
        <title>WGS assembly of Panicum virgatum.</title>
        <authorList>
            <person name="Lovell J.T."/>
            <person name="Jenkins J."/>
            <person name="Shu S."/>
            <person name="Juenger T.E."/>
            <person name="Schmutz J."/>
        </authorList>
    </citation>
    <scope>NUCLEOTIDE SEQUENCE [LARGE SCALE GENOMIC DNA]</scope>
    <source>
        <strain evidence="3">cv. AP13</strain>
    </source>
</reference>
<feature type="compositionally biased region" description="Basic residues" evidence="1">
    <location>
        <begin position="479"/>
        <end position="489"/>
    </location>
</feature>
<dbReference type="EMBL" id="CM029041">
    <property type="protein sequence ID" value="KAG2628070.1"/>
    <property type="molecule type" value="Genomic_DNA"/>
</dbReference>
<evidence type="ECO:0000256" key="1">
    <source>
        <dbReference type="SAM" id="MobiDB-lite"/>
    </source>
</evidence>
<comment type="caution">
    <text evidence="2">The sequence shown here is derived from an EMBL/GenBank/DDBJ whole genome shotgun (WGS) entry which is preliminary data.</text>
</comment>
<evidence type="ECO:0000313" key="3">
    <source>
        <dbReference type="Proteomes" id="UP000823388"/>
    </source>
</evidence>
<dbReference type="AlphaFoldDB" id="A0A8T0UYZ7"/>
<name>A0A8T0UYZ7_PANVG</name>
<feature type="compositionally biased region" description="Basic and acidic residues" evidence="1">
    <location>
        <begin position="525"/>
        <end position="538"/>
    </location>
</feature>
<protein>
    <submittedName>
        <fullName evidence="2">Uncharacterized protein</fullName>
    </submittedName>
</protein>
<dbReference type="PANTHER" id="PTHR34057">
    <property type="entry name" value="ELONGATION FACTOR"/>
    <property type="match status" value="1"/>
</dbReference>
<dbReference type="InterPro" id="IPR038745">
    <property type="entry name" value="AT4G37440-like"/>
</dbReference>
<keyword evidence="3" id="KW-1185">Reference proteome</keyword>
<feature type="region of interest" description="Disordered" evidence="1">
    <location>
        <begin position="109"/>
        <end position="150"/>
    </location>
</feature>
<proteinExistence type="predicted"/>
<organism evidence="2 3">
    <name type="scientific">Panicum virgatum</name>
    <name type="common">Blackwell switchgrass</name>
    <dbReference type="NCBI Taxonomy" id="38727"/>
    <lineage>
        <taxon>Eukaryota</taxon>
        <taxon>Viridiplantae</taxon>
        <taxon>Streptophyta</taxon>
        <taxon>Embryophyta</taxon>
        <taxon>Tracheophyta</taxon>
        <taxon>Spermatophyta</taxon>
        <taxon>Magnoliopsida</taxon>
        <taxon>Liliopsida</taxon>
        <taxon>Poales</taxon>
        <taxon>Poaceae</taxon>
        <taxon>PACMAD clade</taxon>
        <taxon>Panicoideae</taxon>
        <taxon>Panicodae</taxon>
        <taxon>Paniceae</taxon>
        <taxon>Panicinae</taxon>
        <taxon>Panicum</taxon>
        <taxon>Panicum sect. Hiantes</taxon>
    </lineage>
</organism>
<dbReference type="PANTHER" id="PTHR34057:SF13">
    <property type="entry name" value="OS05G0365200 PROTEIN"/>
    <property type="match status" value="1"/>
</dbReference>
<accession>A0A8T0UYZ7</accession>
<dbReference type="CDD" id="cd11650">
    <property type="entry name" value="AT4G37440_like"/>
    <property type="match status" value="1"/>
</dbReference>
<evidence type="ECO:0000313" key="2">
    <source>
        <dbReference type="EMBL" id="KAG2628070.1"/>
    </source>
</evidence>
<gene>
    <name evidence="2" type="ORF">PVAP13_3KG227900</name>
</gene>
<sequence>MWPQALASKSPSPAQPSKAAASPVCVRLSRRPLARLGLPCSPPPLRVGSQAGGWPCLSTRNPSDWRLDQAAARPNRRRHRRFRFSCSVFMAAASSDNGKARNVVVKSEPADGVERAQDPVPPFGSFGDEVAEDEHGDSTECSSSFGDSGFVSDDDAESDAGIMEVESPLYSQIKGPDAPAVSHSVRKKKVTSDWRKSIGPERWRCQWLELRMNELLSQVAKYDKELALINHEKYLQLEMIKADRCKSELQQLDLPSYETMKRRKRKRYEDSTDTSAYIKKHQIFSYYNHENKTSRTENERIGAENEPLVIDDFNNLDDEDNKSSIGSYDTMLKSKESNVVLEQYTLRKSLMAIECFQTRIINLQRDLSEACNKTGLPQKSQKKKHSHGLHKKKNVVAPCGTTELAEDDITLEMLFGVNSSLLDPHMEGICKESVDDILIDNEAAIEEDFWQFERIKKTAETYSKPIINVAEAPIVKLVKKRGPKPKKKSGNSQPIDHEIKTSKRKNKETGLNYPNTGNTMFVAVDTRKSQRVRKPENF</sequence>
<feature type="region of interest" description="Disordered" evidence="1">
    <location>
        <begin position="1"/>
        <end position="23"/>
    </location>
</feature>
<feature type="region of interest" description="Disordered" evidence="1">
    <location>
        <begin position="479"/>
        <end position="538"/>
    </location>
</feature>